<dbReference type="GO" id="GO:0035556">
    <property type="term" value="P:intracellular signal transduction"/>
    <property type="evidence" value="ECO:0007669"/>
    <property type="project" value="InterPro"/>
</dbReference>
<dbReference type="SMART" id="SM00044">
    <property type="entry name" value="CYCc"/>
    <property type="match status" value="1"/>
</dbReference>
<dbReference type="InterPro" id="IPR029787">
    <property type="entry name" value="Nucleotide_cyclase"/>
</dbReference>
<dbReference type="Gene3D" id="3.30.70.1230">
    <property type="entry name" value="Nucleotide cyclase"/>
    <property type="match status" value="1"/>
</dbReference>
<evidence type="ECO:0000259" key="1">
    <source>
        <dbReference type="PROSITE" id="PS50006"/>
    </source>
</evidence>
<dbReference type="KEGG" id="hoh:Hoch_4571"/>
<dbReference type="PROSITE" id="PS50125">
    <property type="entry name" value="GUANYLATE_CYCLASE_2"/>
    <property type="match status" value="1"/>
</dbReference>
<dbReference type="SMART" id="SM00065">
    <property type="entry name" value="GAF"/>
    <property type="match status" value="1"/>
</dbReference>
<dbReference type="InterPro" id="IPR029016">
    <property type="entry name" value="GAF-like_dom_sf"/>
</dbReference>
<dbReference type="InterPro" id="IPR008984">
    <property type="entry name" value="SMAD_FHA_dom_sf"/>
</dbReference>
<dbReference type="eggNOG" id="COG2203">
    <property type="taxonomic scope" value="Bacteria"/>
</dbReference>
<feature type="domain" description="Guanylate cyclase" evidence="2">
    <location>
        <begin position="355"/>
        <end position="487"/>
    </location>
</feature>
<dbReference type="InterPro" id="IPR000253">
    <property type="entry name" value="FHA_dom"/>
</dbReference>
<keyword evidence="4" id="KW-1185">Reference proteome</keyword>
<dbReference type="InterPro" id="IPR050697">
    <property type="entry name" value="Adenylyl/Guanylyl_Cyclase_3/4"/>
</dbReference>
<dbReference type="CDD" id="cd07302">
    <property type="entry name" value="CHD"/>
    <property type="match status" value="1"/>
</dbReference>
<dbReference type="eggNOG" id="COG2114">
    <property type="taxonomic scope" value="Bacteria"/>
</dbReference>
<sequence>MAKLILISGDEQQEYELVAFNTIGRHPDNTIQILDRIISKEHAQIQRLPDARYLLRDLRSLNGTFMKGERITERFLEDGDEITMGSTRLRFVDQGPDDDALHRVTIAPGSMTESHIRQRINAASGKFLPERSITDEKVLRRDYERLRLGHELASAVGSELDLEKLLPKILDKAFELVGADRGAILLNDLDGSRDLDGNRETDKLIPRYVKTRNGKGDKNIVLSNTVISQVLQNKESVLSSDATMDKRFSSAHSIIMQGIRSTMTVPLLHSEELLGVMHLDSQIQSNAFTEKDLQICTGMAAQAAIAIQNARLAKRIERETQTRTQFSRLIPPAVVEQLVKGELTLERGGRLSEITMLYSDIRGFTAMADKKPPAEVVNTLNEYFEVMVDVLFKHSGTLDKFVGDEIIGLFGAPIPIEDGPFQAVLCAKAMMDGLEEFNRTREAENQQPIKIGIGINTGQVITGAIGSTRALQYTAIGDAMNVASRLVAIADPGEIIMSEETYRQVSDRVDAEAMPPVKVKGKADMQKVHRFIAIRRPHEWNGEEER</sequence>
<dbReference type="HOGENOM" id="CLU_000445_11_32_7"/>
<dbReference type="GO" id="GO:0006171">
    <property type="term" value="P:cAMP biosynthetic process"/>
    <property type="evidence" value="ECO:0007669"/>
    <property type="project" value="TreeGrafter"/>
</dbReference>
<dbReference type="PANTHER" id="PTHR43081:SF1">
    <property type="entry name" value="ADENYLATE CYCLASE, TERMINAL-DIFFERENTIATION SPECIFIC"/>
    <property type="match status" value="1"/>
</dbReference>
<dbReference type="CDD" id="cd00060">
    <property type="entry name" value="FHA"/>
    <property type="match status" value="1"/>
</dbReference>
<dbReference type="PANTHER" id="PTHR43081">
    <property type="entry name" value="ADENYLATE CYCLASE, TERMINAL-DIFFERENTIATION SPECIFIC-RELATED"/>
    <property type="match status" value="1"/>
</dbReference>
<dbReference type="eggNOG" id="COG1716">
    <property type="taxonomic scope" value="Bacteria"/>
</dbReference>
<dbReference type="SMART" id="SM00240">
    <property type="entry name" value="FHA"/>
    <property type="match status" value="1"/>
</dbReference>
<dbReference type="Pfam" id="PF00498">
    <property type="entry name" value="FHA"/>
    <property type="match status" value="1"/>
</dbReference>
<dbReference type="Pfam" id="PF00211">
    <property type="entry name" value="Guanylate_cyc"/>
    <property type="match status" value="1"/>
</dbReference>
<dbReference type="Proteomes" id="UP000001880">
    <property type="component" value="Chromosome"/>
</dbReference>
<dbReference type="AlphaFoldDB" id="D0LQ25"/>
<dbReference type="EMBL" id="CP001804">
    <property type="protein sequence ID" value="ACY17062.1"/>
    <property type="molecule type" value="Genomic_DNA"/>
</dbReference>
<dbReference type="OrthoDB" id="9806735at2"/>
<accession>D0LQ25</accession>
<dbReference type="Gene3D" id="3.30.450.40">
    <property type="match status" value="1"/>
</dbReference>
<dbReference type="Gene3D" id="2.60.200.20">
    <property type="match status" value="1"/>
</dbReference>
<dbReference type="InterPro" id="IPR003018">
    <property type="entry name" value="GAF"/>
</dbReference>
<reference evidence="3 4" key="1">
    <citation type="journal article" date="2010" name="Stand. Genomic Sci.">
        <title>Complete genome sequence of Haliangium ochraceum type strain (SMP-2).</title>
        <authorList>
            <consortium name="US DOE Joint Genome Institute (JGI-PGF)"/>
            <person name="Ivanova N."/>
            <person name="Daum C."/>
            <person name="Lang E."/>
            <person name="Abt B."/>
            <person name="Kopitz M."/>
            <person name="Saunders E."/>
            <person name="Lapidus A."/>
            <person name="Lucas S."/>
            <person name="Glavina Del Rio T."/>
            <person name="Nolan M."/>
            <person name="Tice H."/>
            <person name="Copeland A."/>
            <person name="Cheng J.F."/>
            <person name="Chen F."/>
            <person name="Bruce D."/>
            <person name="Goodwin L."/>
            <person name="Pitluck S."/>
            <person name="Mavromatis K."/>
            <person name="Pati A."/>
            <person name="Mikhailova N."/>
            <person name="Chen A."/>
            <person name="Palaniappan K."/>
            <person name="Land M."/>
            <person name="Hauser L."/>
            <person name="Chang Y.J."/>
            <person name="Jeffries C.D."/>
            <person name="Detter J.C."/>
            <person name="Brettin T."/>
            <person name="Rohde M."/>
            <person name="Goker M."/>
            <person name="Bristow J."/>
            <person name="Markowitz V."/>
            <person name="Eisen J.A."/>
            <person name="Hugenholtz P."/>
            <person name="Kyrpides N.C."/>
            <person name="Klenk H.P."/>
        </authorList>
    </citation>
    <scope>NUCLEOTIDE SEQUENCE [LARGE SCALE GENOMIC DNA]</scope>
    <source>
        <strain evidence="4">DSM 14365 / CIP 107738 / JCM 11303 / AJ 13395 / SMP-2</strain>
    </source>
</reference>
<organism evidence="3 4">
    <name type="scientific">Haliangium ochraceum (strain DSM 14365 / JCM 11303 / SMP-2)</name>
    <dbReference type="NCBI Taxonomy" id="502025"/>
    <lineage>
        <taxon>Bacteria</taxon>
        <taxon>Pseudomonadati</taxon>
        <taxon>Myxococcota</taxon>
        <taxon>Polyangia</taxon>
        <taxon>Haliangiales</taxon>
        <taxon>Kofleriaceae</taxon>
        <taxon>Haliangium</taxon>
    </lineage>
</organism>
<proteinExistence type="predicted"/>
<evidence type="ECO:0000313" key="3">
    <source>
        <dbReference type="EMBL" id="ACY17062.1"/>
    </source>
</evidence>
<gene>
    <name evidence="3" type="ordered locus">Hoch_4571</name>
</gene>
<dbReference type="SUPFAM" id="SSF55781">
    <property type="entry name" value="GAF domain-like"/>
    <property type="match status" value="1"/>
</dbReference>
<name>D0LQ25_HALO1</name>
<feature type="domain" description="FHA" evidence="1">
    <location>
        <begin position="21"/>
        <end position="71"/>
    </location>
</feature>
<dbReference type="SUPFAM" id="SSF55073">
    <property type="entry name" value="Nucleotide cyclase"/>
    <property type="match status" value="1"/>
</dbReference>
<dbReference type="STRING" id="502025.Hoch_4571"/>
<evidence type="ECO:0000313" key="4">
    <source>
        <dbReference type="Proteomes" id="UP000001880"/>
    </source>
</evidence>
<dbReference type="Pfam" id="PF01590">
    <property type="entry name" value="GAF"/>
    <property type="match status" value="1"/>
</dbReference>
<protein>
    <submittedName>
        <fullName evidence="3">Adenylate/guanylate cyclase with GAF sensor and FHA domain protein</fullName>
    </submittedName>
</protein>
<dbReference type="InterPro" id="IPR001054">
    <property type="entry name" value="A/G_cyclase"/>
</dbReference>
<evidence type="ECO:0000259" key="2">
    <source>
        <dbReference type="PROSITE" id="PS50125"/>
    </source>
</evidence>
<dbReference type="RefSeq" id="WP_012829660.1">
    <property type="nucleotide sequence ID" value="NC_013440.1"/>
</dbReference>
<dbReference type="GO" id="GO:0004016">
    <property type="term" value="F:adenylate cyclase activity"/>
    <property type="evidence" value="ECO:0007669"/>
    <property type="project" value="UniProtKB-ARBA"/>
</dbReference>
<dbReference type="SUPFAM" id="SSF49879">
    <property type="entry name" value="SMAD/FHA domain"/>
    <property type="match status" value="1"/>
</dbReference>
<dbReference type="PROSITE" id="PS50006">
    <property type="entry name" value="FHA_DOMAIN"/>
    <property type="match status" value="1"/>
</dbReference>